<dbReference type="InterPro" id="IPR049546">
    <property type="entry name" value="WDR54_beta_prop"/>
</dbReference>
<dbReference type="EMBL" id="JWIN03000015">
    <property type="protein sequence ID" value="KAB1267393.1"/>
    <property type="molecule type" value="Genomic_DNA"/>
</dbReference>
<accession>A0A5N4D8B0</accession>
<dbReference type="STRING" id="9838.ENSCDRP00005006485"/>
<organism evidence="2 3">
    <name type="scientific">Camelus dromedarius</name>
    <name type="common">Dromedary</name>
    <name type="synonym">Arabian camel</name>
    <dbReference type="NCBI Taxonomy" id="9838"/>
    <lineage>
        <taxon>Eukaryota</taxon>
        <taxon>Metazoa</taxon>
        <taxon>Chordata</taxon>
        <taxon>Craniata</taxon>
        <taxon>Vertebrata</taxon>
        <taxon>Euteleostomi</taxon>
        <taxon>Mammalia</taxon>
        <taxon>Eutheria</taxon>
        <taxon>Laurasiatheria</taxon>
        <taxon>Artiodactyla</taxon>
        <taxon>Tylopoda</taxon>
        <taxon>Camelidae</taxon>
        <taxon>Camelus</taxon>
    </lineage>
</organism>
<evidence type="ECO:0000259" key="1">
    <source>
        <dbReference type="Pfam" id="PF21031"/>
    </source>
</evidence>
<protein>
    <submittedName>
        <fullName evidence="2">WD repeat-containing protein 54</fullName>
    </submittedName>
</protein>
<dbReference type="Proteomes" id="UP000299084">
    <property type="component" value="Unassembled WGS sequence"/>
</dbReference>
<dbReference type="Pfam" id="PF21031">
    <property type="entry name" value="WDR54"/>
    <property type="match status" value="1"/>
</dbReference>
<sequence>MVGTLSWPGVFGEPSGGRSVVMPVPGVLTSQPGSPHLLSEELLDSRAHQSQTLPPSPPRPGYGFAYLSRADTGRADPGLSPHDCVADTVKTDDMHLHVSGRSGLIQIPAEFQESGTSTGICTSSLTRTPGPSVHLTCPDVGKSAPPPSLYNLLLSAAEDTFVHIWKLSRSPESGYIEVEHCHGACVPDTQVCGARFCDPSGSSFAVTGYDLAEILRFSSMRESSSPPSPLWYYL</sequence>
<evidence type="ECO:0000313" key="2">
    <source>
        <dbReference type="EMBL" id="KAB1267393.1"/>
    </source>
</evidence>
<gene>
    <name evidence="2" type="ORF">Cadr_000018346</name>
</gene>
<keyword evidence="3" id="KW-1185">Reference proteome</keyword>
<feature type="domain" description="WD repeat-containing protein 54 beta-propeller" evidence="1">
    <location>
        <begin position="152"/>
        <end position="219"/>
    </location>
</feature>
<evidence type="ECO:0000313" key="3">
    <source>
        <dbReference type="Proteomes" id="UP000299084"/>
    </source>
</evidence>
<dbReference type="AlphaFoldDB" id="A0A5N4D8B0"/>
<comment type="caution">
    <text evidence="2">The sequence shown here is derived from an EMBL/GenBank/DDBJ whole genome shotgun (WGS) entry which is preliminary data.</text>
</comment>
<proteinExistence type="predicted"/>
<name>A0A5N4D8B0_CAMDR</name>
<reference evidence="2 3" key="1">
    <citation type="journal article" date="2019" name="Mol. Ecol. Resour.">
        <title>Improving Illumina assemblies with Hi-C and long reads: an example with the North African dromedary.</title>
        <authorList>
            <person name="Elbers J.P."/>
            <person name="Rogers M.F."/>
            <person name="Perelman P.L."/>
            <person name="Proskuryakova A.A."/>
            <person name="Serdyukova N.A."/>
            <person name="Johnson W.E."/>
            <person name="Horin P."/>
            <person name="Corander J."/>
            <person name="Murphy D."/>
            <person name="Burger P.A."/>
        </authorList>
    </citation>
    <scope>NUCLEOTIDE SEQUENCE [LARGE SCALE GENOMIC DNA]</scope>
    <source>
        <strain evidence="2">Drom800</strain>
        <tissue evidence="2">Blood</tissue>
    </source>
</reference>